<protein>
    <submittedName>
        <fullName evidence="4">SpoIIE family protein phosphatase</fullName>
    </submittedName>
</protein>
<dbReference type="PROSITE" id="PS51746">
    <property type="entry name" value="PPM_2"/>
    <property type="match status" value="1"/>
</dbReference>
<gene>
    <name evidence="4" type="ORF">IAC95_01835</name>
</gene>
<feature type="transmembrane region" description="Helical" evidence="2">
    <location>
        <begin position="150"/>
        <end position="168"/>
    </location>
</feature>
<keyword evidence="2" id="KW-1133">Transmembrane helix</keyword>
<reference evidence="4" key="2">
    <citation type="journal article" date="2021" name="PeerJ">
        <title>Extensive microbial diversity within the chicken gut microbiome revealed by metagenomics and culture.</title>
        <authorList>
            <person name="Gilroy R."/>
            <person name="Ravi A."/>
            <person name="Getino M."/>
            <person name="Pursley I."/>
            <person name="Horton D.L."/>
            <person name="Alikhan N.F."/>
            <person name="Baker D."/>
            <person name="Gharbi K."/>
            <person name="Hall N."/>
            <person name="Watson M."/>
            <person name="Adriaenssens E.M."/>
            <person name="Foster-Nyarko E."/>
            <person name="Jarju S."/>
            <person name="Secka A."/>
            <person name="Antonio M."/>
            <person name="Oren A."/>
            <person name="Chaudhuri R.R."/>
            <person name="La Ragione R."/>
            <person name="Hildebrand F."/>
            <person name="Pallen M.J."/>
        </authorList>
    </citation>
    <scope>NUCLEOTIDE SEQUENCE</scope>
    <source>
        <strain evidence="4">CHK121-14286</strain>
    </source>
</reference>
<dbReference type="InterPro" id="IPR001932">
    <property type="entry name" value="PPM-type_phosphatase-like_dom"/>
</dbReference>
<feature type="transmembrane region" description="Helical" evidence="2">
    <location>
        <begin position="262"/>
        <end position="280"/>
    </location>
</feature>
<dbReference type="Pfam" id="PF19732">
    <property type="entry name" value="SpoIIE_N"/>
    <property type="match status" value="1"/>
</dbReference>
<feature type="transmembrane region" description="Helical" evidence="2">
    <location>
        <begin position="91"/>
        <end position="108"/>
    </location>
</feature>
<keyword evidence="2" id="KW-0472">Membrane</keyword>
<feature type="transmembrane region" description="Helical" evidence="2">
    <location>
        <begin position="316"/>
        <end position="338"/>
    </location>
</feature>
<feature type="transmembrane region" description="Helical" evidence="2">
    <location>
        <begin position="211"/>
        <end position="232"/>
    </location>
</feature>
<dbReference type="InterPro" id="IPR052016">
    <property type="entry name" value="Bact_Sigma-Reg"/>
</dbReference>
<dbReference type="InterPro" id="IPR036457">
    <property type="entry name" value="PPM-type-like_dom_sf"/>
</dbReference>
<dbReference type="PANTHER" id="PTHR43156">
    <property type="entry name" value="STAGE II SPORULATION PROTEIN E-RELATED"/>
    <property type="match status" value="1"/>
</dbReference>
<dbReference type="Proteomes" id="UP000824200">
    <property type="component" value="Unassembled WGS sequence"/>
</dbReference>
<feature type="transmembrane region" description="Helical" evidence="2">
    <location>
        <begin position="239"/>
        <end position="256"/>
    </location>
</feature>
<evidence type="ECO:0000256" key="1">
    <source>
        <dbReference type="ARBA" id="ARBA00022801"/>
    </source>
</evidence>
<feature type="domain" description="PPM-type phosphatase" evidence="3">
    <location>
        <begin position="547"/>
        <end position="751"/>
    </location>
</feature>
<dbReference type="Pfam" id="PF07228">
    <property type="entry name" value="SpoIIE"/>
    <property type="match status" value="1"/>
</dbReference>
<dbReference type="EMBL" id="DVHL01000016">
    <property type="protein sequence ID" value="HIR65614.1"/>
    <property type="molecule type" value="Genomic_DNA"/>
</dbReference>
<name>A0A9D1J7G7_9BACT</name>
<reference evidence="4" key="1">
    <citation type="submission" date="2020-10" db="EMBL/GenBank/DDBJ databases">
        <authorList>
            <person name="Gilroy R."/>
        </authorList>
    </citation>
    <scope>NUCLEOTIDE SEQUENCE</scope>
    <source>
        <strain evidence="4">CHK121-14286</strain>
    </source>
</reference>
<dbReference type="SUPFAM" id="SSF81606">
    <property type="entry name" value="PP2C-like"/>
    <property type="match status" value="1"/>
</dbReference>
<evidence type="ECO:0000313" key="5">
    <source>
        <dbReference type="Proteomes" id="UP000824200"/>
    </source>
</evidence>
<keyword evidence="1" id="KW-0378">Hydrolase</keyword>
<dbReference type="SMART" id="SM00331">
    <property type="entry name" value="PP2C_SIG"/>
    <property type="match status" value="1"/>
</dbReference>
<feature type="transmembrane region" description="Helical" evidence="2">
    <location>
        <begin position="65"/>
        <end position="85"/>
    </location>
</feature>
<evidence type="ECO:0000313" key="4">
    <source>
        <dbReference type="EMBL" id="HIR65614.1"/>
    </source>
</evidence>
<dbReference type="GO" id="GO:0016791">
    <property type="term" value="F:phosphatase activity"/>
    <property type="evidence" value="ECO:0007669"/>
    <property type="project" value="TreeGrafter"/>
</dbReference>
<dbReference type="AlphaFoldDB" id="A0A9D1J7G7"/>
<feature type="transmembrane region" description="Helical" evidence="2">
    <location>
        <begin position="35"/>
        <end position="58"/>
    </location>
</feature>
<comment type="caution">
    <text evidence="4">The sequence shown here is derived from an EMBL/GenBank/DDBJ whole genome shotgun (WGS) entry which is preliminary data.</text>
</comment>
<evidence type="ECO:0000259" key="3">
    <source>
        <dbReference type="PROSITE" id="PS51746"/>
    </source>
</evidence>
<sequence length="752" mass="81632">MSKAKISWKTVLLYLTFAVCSLCCGNVFDGALSFGLFVGAVYSVNPFLAAAISVATAIPFGWQRVLHAAIRCGVVIIFVLLHKFIKKKIQKLNLLLYLVASNVFYCVYGTADYFALFDKILYSLCGIAFSFVCIYFFRAVFLRGLAYRPALDEVICISLFMIVASYGMSNLQVLQLRVEYFFFPFVLLFCCSVFGDKVTLVMSALLGLGNLLATGMYDGCVFCVFCAVAVILSFRLNRYVAGLSAIIVDVLMSYFLNLHGSFSTLVFVPTVCSVVVYFAVPTSCYNYLRDCVCGNYEKYLGKTVVKKLGMYTAKKLYRLADILLSMKTAFLTMSVGAVTDEEASKAMVRQCSETVCKDCPERVRCWRQELANTENNLLQLAQCGVTRGKCTILDVPQHLSLKCVRVSTLLAEINVQCKTYRDYADRTEQVNGGKVLLGEQLGGVSQLLTQLAGDCKGKVSYSGEKEKELVERLVFHNVLCSGAVVMEQSGSLSVIATVAKKDVDKEVIEKVASNLFGQNMTVDRTDVTESPSWVNVSLSVKPRFEVSFGVSSVPKEGSEASGDTHSVMKTDNGKCIVALCDGMGSGSNAEKMSETAIGLVENFYRAGFDSDTILSCVNHLLVGCGNEVFCAVDICVADLTNGLADFIKLGAPCGIVKNNGNVEIIAGSSLPLGVLEEMRPSVTKKALAEGDMVVLVSDGVADCFDDANALAQVVADTSCTNPQSVAEIVLNKALRNCGKAKDDMTVLVIKLS</sequence>
<feature type="transmembrane region" description="Helical" evidence="2">
    <location>
        <begin position="120"/>
        <end position="138"/>
    </location>
</feature>
<proteinExistence type="predicted"/>
<dbReference type="PANTHER" id="PTHR43156:SF2">
    <property type="entry name" value="STAGE II SPORULATION PROTEIN E"/>
    <property type="match status" value="1"/>
</dbReference>
<accession>A0A9D1J7G7</accession>
<organism evidence="4 5">
    <name type="scientific">Candidatus Fimimonas gallinarum</name>
    <dbReference type="NCBI Taxonomy" id="2840821"/>
    <lineage>
        <taxon>Bacteria</taxon>
        <taxon>Pseudomonadati</taxon>
        <taxon>Myxococcota</taxon>
        <taxon>Myxococcia</taxon>
        <taxon>Myxococcales</taxon>
        <taxon>Cystobacterineae</taxon>
        <taxon>Myxococcaceae</taxon>
        <taxon>Myxococcaceae incertae sedis</taxon>
        <taxon>Candidatus Fimimonas</taxon>
    </lineage>
</organism>
<evidence type="ECO:0000256" key="2">
    <source>
        <dbReference type="SAM" id="Phobius"/>
    </source>
</evidence>
<dbReference type="Gene3D" id="3.60.40.10">
    <property type="entry name" value="PPM-type phosphatase domain"/>
    <property type="match status" value="1"/>
</dbReference>
<dbReference type="InterPro" id="IPR045768">
    <property type="entry name" value="SpoIIE_N"/>
</dbReference>
<keyword evidence="2" id="KW-0812">Transmembrane</keyword>